<dbReference type="NCBIfam" id="NF001126">
    <property type="entry name" value="PRK00139.1-4"/>
    <property type="match status" value="1"/>
</dbReference>
<dbReference type="InterPro" id="IPR013221">
    <property type="entry name" value="Mur_ligase_cen"/>
</dbReference>
<feature type="domain" description="Mur ligase central" evidence="13">
    <location>
        <begin position="117"/>
        <end position="322"/>
    </location>
</feature>
<dbReference type="SUPFAM" id="SSF53623">
    <property type="entry name" value="MurD-like peptide ligases, catalytic domain"/>
    <property type="match status" value="1"/>
</dbReference>
<dbReference type="SUPFAM" id="SSF53244">
    <property type="entry name" value="MurD-like peptide ligases, peptide-binding domain"/>
    <property type="match status" value="1"/>
</dbReference>
<feature type="domain" description="Mur ligase C-terminal" evidence="12">
    <location>
        <begin position="345"/>
        <end position="472"/>
    </location>
</feature>
<evidence type="ECO:0000256" key="4">
    <source>
        <dbReference type="ARBA" id="ARBA00056782"/>
    </source>
</evidence>
<dbReference type="Pfam" id="PF02875">
    <property type="entry name" value="Mur_ligase_C"/>
    <property type="match status" value="1"/>
</dbReference>
<dbReference type="InterPro" id="IPR004101">
    <property type="entry name" value="Mur_ligase_C"/>
</dbReference>
<dbReference type="InterPro" id="IPR005761">
    <property type="entry name" value="UDP-N-AcMur-Glu-dNH2Pim_ligase"/>
</dbReference>
<evidence type="ECO:0000313" key="15">
    <source>
        <dbReference type="Proteomes" id="UP000295632"/>
    </source>
</evidence>
<comment type="caution">
    <text evidence="14">The sequence shown here is derived from an EMBL/GenBank/DDBJ whole genome shotgun (WGS) entry which is preliminary data.</text>
</comment>
<dbReference type="GO" id="GO:0071555">
    <property type="term" value="P:cell wall organization"/>
    <property type="evidence" value="ECO:0007669"/>
    <property type="project" value="UniProtKB-KW"/>
</dbReference>
<dbReference type="GO" id="GO:0008360">
    <property type="term" value="P:regulation of cell shape"/>
    <property type="evidence" value="ECO:0007669"/>
    <property type="project" value="UniProtKB-KW"/>
</dbReference>
<evidence type="ECO:0000259" key="12">
    <source>
        <dbReference type="Pfam" id="PF02875"/>
    </source>
</evidence>
<dbReference type="FunFam" id="3.90.190.20:FF:000006">
    <property type="entry name" value="UDP-N-acetylmuramoyl-L-alanyl-D-glutamate--2,6-diaminopimelate ligase"/>
    <property type="match status" value="1"/>
</dbReference>
<keyword evidence="10" id="KW-0067">ATP-binding</keyword>
<dbReference type="GO" id="GO:0008765">
    <property type="term" value="F:UDP-N-acetylmuramoylalanyl-D-glutamate-2,6-diaminopimelate ligase activity"/>
    <property type="evidence" value="ECO:0007669"/>
    <property type="project" value="UniProtKB-UniRule"/>
</dbReference>
<comment type="pathway">
    <text evidence="1 10 11">Cell wall biogenesis; peptidoglycan biosynthesis.</text>
</comment>
<keyword evidence="10" id="KW-0547">Nucleotide-binding</keyword>
<dbReference type="GO" id="GO:0005524">
    <property type="term" value="F:ATP binding"/>
    <property type="evidence" value="ECO:0007669"/>
    <property type="project" value="UniProtKB-UniRule"/>
</dbReference>
<reference evidence="14 15" key="1">
    <citation type="submission" date="2019-03" db="EMBL/GenBank/DDBJ databases">
        <title>Genomic Encyclopedia of Type Strains, Phase IV (KMG-IV): sequencing the most valuable type-strain genomes for metagenomic binning, comparative biology and taxonomic classification.</title>
        <authorList>
            <person name="Goeker M."/>
        </authorList>
    </citation>
    <scope>NUCLEOTIDE SEQUENCE [LARGE SCALE GENOMIC DNA]</scope>
    <source>
        <strain evidence="14 15">DSM 28697</strain>
    </source>
</reference>
<dbReference type="GO" id="GO:0009252">
    <property type="term" value="P:peptidoglycan biosynthetic process"/>
    <property type="evidence" value="ECO:0007669"/>
    <property type="project" value="UniProtKB-UniRule"/>
</dbReference>
<feature type="binding site" evidence="10">
    <location>
        <position position="394"/>
    </location>
    <ligand>
        <name>meso-2,6-diaminopimelate</name>
        <dbReference type="ChEBI" id="CHEBI:57791"/>
    </ligand>
</feature>
<feature type="binding site" evidence="10">
    <location>
        <begin position="119"/>
        <end position="125"/>
    </location>
    <ligand>
        <name>ATP</name>
        <dbReference type="ChEBI" id="CHEBI:30616"/>
    </ligand>
</feature>
<dbReference type="InterPro" id="IPR036615">
    <property type="entry name" value="Mur_ligase_C_dom_sf"/>
</dbReference>
<dbReference type="NCBIfam" id="NF001124">
    <property type="entry name" value="PRK00139.1-2"/>
    <property type="match status" value="1"/>
</dbReference>
<dbReference type="GO" id="GO:0051301">
    <property type="term" value="P:cell division"/>
    <property type="evidence" value="ECO:0007669"/>
    <property type="project" value="UniProtKB-KW"/>
</dbReference>
<keyword evidence="10" id="KW-0963">Cytoplasm</keyword>
<dbReference type="Proteomes" id="UP000295632">
    <property type="component" value="Unassembled WGS sequence"/>
</dbReference>
<keyword evidence="10 14" id="KW-0436">Ligase</keyword>
<organism evidence="14 15">
    <name type="scientific">Aureibacillus halotolerans</name>
    <dbReference type="NCBI Taxonomy" id="1508390"/>
    <lineage>
        <taxon>Bacteria</taxon>
        <taxon>Bacillati</taxon>
        <taxon>Bacillota</taxon>
        <taxon>Bacilli</taxon>
        <taxon>Bacillales</taxon>
        <taxon>Bacillaceae</taxon>
        <taxon>Aureibacillus</taxon>
    </lineage>
</organism>
<feature type="binding site" evidence="10">
    <location>
        <position position="470"/>
    </location>
    <ligand>
        <name>meso-2,6-diaminopimelate</name>
        <dbReference type="ChEBI" id="CHEBI:57791"/>
    </ligand>
</feature>
<feature type="short sequence motif" description="Meso-diaminopimelate recognition motif" evidence="10">
    <location>
        <begin position="418"/>
        <end position="421"/>
    </location>
</feature>
<evidence type="ECO:0000256" key="3">
    <source>
        <dbReference type="ARBA" id="ARBA00050251"/>
    </source>
</evidence>
<accession>A0A4R6U2P7</accession>
<keyword evidence="10 11" id="KW-0131">Cell cycle</keyword>
<comment type="caution">
    <text evidence="10">Lacks conserved residue(s) required for the propagation of feature annotation.</text>
</comment>
<evidence type="ECO:0000256" key="8">
    <source>
        <dbReference type="ARBA" id="ARBA00076158"/>
    </source>
</evidence>
<dbReference type="InterPro" id="IPR036565">
    <property type="entry name" value="Mur-like_cat_sf"/>
</dbReference>
<protein>
    <recommendedName>
        <fullName evidence="6 10">UDP-N-acetylmuramoyl-L-alanyl-D-glutamate--2,6-diaminopimelate ligase</fullName>
        <ecNumber evidence="5 10">6.3.2.13</ecNumber>
    </recommendedName>
    <alternativeName>
        <fullName evidence="7 10">Meso-A2pm-adding enzyme</fullName>
    </alternativeName>
    <alternativeName>
        <fullName evidence="8 10">Meso-diaminopimelate-adding enzyme</fullName>
    </alternativeName>
    <alternativeName>
        <fullName evidence="9 10">UDP-MurNAc-L-Ala-D-Glu:meso-diaminopimelate ligase</fullName>
    </alternativeName>
    <alternativeName>
        <fullName evidence="10">UDP-MurNAc-tripeptide synthetase</fullName>
    </alternativeName>
    <alternativeName>
        <fullName evidence="10">UDP-N-acetylmuramyl-tripeptide synthetase</fullName>
    </alternativeName>
</protein>
<evidence type="ECO:0000256" key="9">
    <source>
        <dbReference type="ARBA" id="ARBA00081560"/>
    </source>
</evidence>
<feature type="modified residue" description="N6-carboxylysine" evidence="10">
    <location>
        <position position="228"/>
    </location>
</feature>
<keyword evidence="10" id="KW-0460">Magnesium</keyword>
<dbReference type="Gene3D" id="3.40.1190.10">
    <property type="entry name" value="Mur-like, catalytic domain"/>
    <property type="match status" value="1"/>
</dbReference>
<dbReference type="HAMAP" id="MF_00208">
    <property type="entry name" value="MurE"/>
    <property type="match status" value="1"/>
</dbReference>
<dbReference type="AlphaFoldDB" id="A0A4R6U2P7"/>
<evidence type="ECO:0000256" key="7">
    <source>
        <dbReference type="ARBA" id="ARBA00075482"/>
    </source>
</evidence>
<evidence type="ECO:0000256" key="6">
    <source>
        <dbReference type="ARBA" id="ARBA00072883"/>
    </source>
</evidence>
<dbReference type="GO" id="GO:0000287">
    <property type="term" value="F:magnesium ion binding"/>
    <property type="evidence" value="ECO:0007669"/>
    <property type="project" value="UniProtKB-UniRule"/>
</dbReference>
<dbReference type="Gene3D" id="3.40.1390.10">
    <property type="entry name" value="MurE/MurF, N-terminal domain"/>
    <property type="match status" value="1"/>
</dbReference>
<comment type="PTM">
    <text evidence="10">Carboxylation is probably crucial for Mg(2+) binding and, consequently, for the gamma-phosphate positioning of ATP.</text>
</comment>
<dbReference type="EC" id="6.3.2.13" evidence="5 10"/>
<dbReference type="NCBIfam" id="TIGR01085">
    <property type="entry name" value="murE"/>
    <property type="match status" value="1"/>
</dbReference>
<evidence type="ECO:0000256" key="1">
    <source>
        <dbReference type="ARBA" id="ARBA00004752"/>
    </source>
</evidence>
<dbReference type="EMBL" id="SNYJ01000005">
    <property type="protein sequence ID" value="TDQ40708.1"/>
    <property type="molecule type" value="Genomic_DNA"/>
</dbReference>
<feature type="binding site" evidence="10">
    <location>
        <position position="196"/>
    </location>
    <ligand>
        <name>UDP-N-acetyl-alpha-D-muramoyl-L-alanyl-D-glutamate</name>
        <dbReference type="ChEBI" id="CHEBI:83900"/>
    </ligand>
</feature>
<name>A0A4R6U2P7_9BACI</name>
<feature type="binding site" evidence="10">
    <location>
        <position position="188"/>
    </location>
    <ligand>
        <name>UDP-N-acetyl-alpha-D-muramoyl-L-alanyl-D-glutamate</name>
        <dbReference type="ChEBI" id="CHEBI:83900"/>
    </ligand>
</feature>
<keyword evidence="15" id="KW-1185">Reference proteome</keyword>
<dbReference type="Pfam" id="PF08245">
    <property type="entry name" value="Mur_ligase_M"/>
    <property type="match status" value="1"/>
</dbReference>
<keyword evidence="10 11" id="KW-0132">Cell division</keyword>
<keyword evidence="10 11" id="KW-0133">Cell shape</keyword>
<feature type="binding site" evidence="10">
    <location>
        <begin position="418"/>
        <end position="421"/>
    </location>
    <ligand>
        <name>meso-2,6-diaminopimelate</name>
        <dbReference type="ChEBI" id="CHEBI:57791"/>
    </ligand>
</feature>
<keyword evidence="10 11" id="KW-0961">Cell wall biogenesis/degradation</keyword>
<evidence type="ECO:0000256" key="10">
    <source>
        <dbReference type="HAMAP-Rule" id="MF_00208"/>
    </source>
</evidence>
<evidence type="ECO:0000256" key="5">
    <source>
        <dbReference type="ARBA" id="ARBA00066633"/>
    </source>
</evidence>
<gene>
    <name evidence="10" type="primary">murE</name>
    <name evidence="14" type="ORF">EV213_10554</name>
</gene>
<feature type="binding site" evidence="10">
    <location>
        <position position="36"/>
    </location>
    <ligand>
        <name>UDP-N-acetyl-alpha-D-muramoyl-L-alanyl-D-glutamate</name>
        <dbReference type="ChEBI" id="CHEBI:83900"/>
    </ligand>
</feature>
<dbReference type="UniPathway" id="UPA00219"/>
<comment type="cofactor">
    <cofactor evidence="10">
        <name>Mg(2+)</name>
        <dbReference type="ChEBI" id="CHEBI:18420"/>
    </cofactor>
</comment>
<dbReference type="SUPFAM" id="SSF63418">
    <property type="entry name" value="MurE/MurF N-terminal domain"/>
    <property type="match status" value="1"/>
</dbReference>
<dbReference type="GO" id="GO:0005737">
    <property type="term" value="C:cytoplasm"/>
    <property type="evidence" value="ECO:0007669"/>
    <property type="project" value="UniProtKB-SubCell"/>
</dbReference>
<evidence type="ECO:0000256" key="11">
    <source>
        <dbReference type="RuleBase" id="RU004135"/>
    </source>
</evidence>
<feature type="binding site" evidence="10">
    <location>
        <position position="474"/>
    </location>
    <ligand>
        <name>meso-2,6-diaminopimelate</name>
        <dbReference type="ChEBI" id="CHEBI:57791"/>
    </ligand>
</feature>
<dbReference type="InterPro" id="IPR035911">
    <property type="entry name" value="MurE/MurF_N"/>
</dbReference>
<sequence length="500" mass="54994">MKGGAVLRLKELADLLMVKKIDGDIDVDITGIQMDSRKIEKGNLFVCVPSMNGLLDDRHQFIDDAVSKGAIATIVERDVGNHPNVTKIHVKSARYAMAIMSAHFYGHPSNALRLYGITGTNGKTTTSYIIETIFASHKLTMGLMGNNGMKINGTFYPTDINTQEPPVLQKNLRQMVNQNVDCCVMEVSSQGLDMARVVGCHFTVGIFTNLTQDHLDYHKTFESYRDAKGLLFSRLGNNSSHKNRQYAVLNADDPVSNHFKNRTAAEVITYGIKESADVSAKEITIGATGISFRLESFKGNIDIELKLIGRFNVYNTLAAITASLIEGIPLERIKSSLATMDNVRGRMELVNAGQNFLVLVDYSHTPDALENVLTTLKEFSKGRIITVFGCGGDRDASKRPKMGRIASALSDHVIITSDNPRSEDPVKIVTEIAAGIDNSSTNYELINNRATAIQAAIQMASKDDIVLIAGKGHENYQILHSETIHFDDREEAIKVLNTLD</sequence>
<proteinExistence type="inferred from homology"/>
<comment type="subcellular location">
    <subcellularLocation>
        <location evidence="10 11">Cytoplasm</location>
    </subcellularLocation>
</comment>
<dbReference type="Gene3D" id="3.90.190.20">
    <property type="entry name" value="Mur ligase, C-terminal domain"/>
    <property type="match status" value="1"/>
</dbReference>
<evidence type="ECO:0000256" key="2">
    <source>
        <dbReference type="ARBA" id="ARBA00005898"/>
    </source>
</evidence>
<comment type="similarity">
    <text evidence="2 10">Belongs to the MurCDEF family. MurE subfamily.</text>
</comment>
<comment type="function">
    <text evidence="4 10">Catalyzes the addition of meso-diaminopimelic acid to the nucleotide precursor UDP-N-acetylmuramoyl-L-alanyl-D-glutamate (UMAG) in the biosynthesis of bacterial cell-wall peptidoglycan.</text>
</comment>
<dbReference type="PANTHER" id="PTHR23135:SF4">
    <property type="entry name" value="UDP-N-ACETYLMURAMOYL-L-ALANYL-D-GLUTAMATE--2,6-DIAMINOPIMELATE LIGASE MURE HOMOLOG, CHLOROPLASTIC"/>
    <property type="match status" value="1"/>
</dbReference>
<evidence type="ECO:0000259" key="13">
    <source>
        <dbReference type="Pfam" id="PF08245"/>
    </source>
</evidence>
<dbReference type="PANTHER" id="PTHR23135">
    <property type="entry name" value="MUR LIGASE FAMILY MEMBER"/>
    <property type="match status" value="1"/>
</dbReference>
<evidence type="ECO:0000313" key="14">
    <source>
        <dbReference type="EMBL" id="TDQ40708.1"/>
    </source>
</evidence>
<keyword evidence="10 11" id="KW-0573">Peptidoglycan synthesis</keyword>
<comment type="catalytic activity">
    <reaction evidence="3 10">
        <text>UDP-N-acetyl-alpha-D-muramoyl-L-alanyl-D-glutamate + meso-2,6-diaminopimelate + ATP = UDP-N-acetyl-alpha-D-muramoyl-L-alanyl-gamma-D-glutamyl-meso-2,6-diaminopimelate + ADP + phosphate + H(+)</text>
        <dbReference type="Rhea" id="RHEA:23676"/>
        <dbReference type="ChEBI" id="CHEBI:15378"/>
        <dbReference type="ChEBI" id="CHEBI:30616"/>
        <dbReference type="ChEBI" id="CHEBI:43474"/>
        <dbReference type="ChEBI" id="CHEBI:57791"/>
        <dbReference type="ChEBI" id="CHEBI:83900"/>
        <dbReference type="ChEBI" id="CHEBI:83905"/>
        <dbReference type="ChEBI" id="CHEBI:456216"/>
        <dbReference type="EC" id="6.3.2.13"/>
    </reaction>
</comment>